<feature type="non-terminal residue" evidence="1">
    <location>
        <position position="1"/>
    </location>
</feature>
<feature type="non-terminal residue" evidence="1">
    <location>
        <position position="85"/>
    </location>
</feature>
<accession>Q8QW66</accession>
<protein>
    <submittedName>
        <fullName evidence="1">RNA polymerase</fullName>
    </submittedName>
</protein>
<evidence type="ECO:0000313" key="1">
    <source>
        <dbReference type="EMBL" id="BAB85816.1"/>
    </source>
</evidence>
<proteinExistence type="predicted"/>
<dbReference type="EMBL" id="AB071149">
    <property type="protein sequence ID" value="BAB85816.1"/>
    <property type="molecule type" value="Genomic_RNA"/>
</dbReference>
<gene>
    <name evidence="1" type="primary">ORF1</name>
</gene>
<organism evidence="1">
    <name type="scientific">Norwalk-like virus</name>
    <dbReference type="NCBI Taxonomy" id="95340"/>
    <lineage>
        <taxon>Viruses</taxon>
        <taxon>Riboviria</taxon>
        <taxon>Orthornavirae</taxon>
        <taxon>Pisuviricota</taxon>
        <taxon>Pisoniviricetes</taxon>
        <taxon>Picornavirales</taxon>
        <taxon>Caliciviridae</taxon>
        <taxon>Norovirus</taxon>
        <taxon>Norovirus norwalkense</taxon>
        <taxon>Norwalk virus</taxon>
    </lineage>
</organism>
<reference evidence="1" key="1">
    <citation type="submission" date="2001-09" db="EMBL/GenBank/DDBJ databases">
        <title>Norwalk-like viruses partial genome.</title>
        <authorList>
            <person name="Sakon N."/>
            <person name="Oishi I."/>
            <person name="Yamazaki K."/>
            <person name="Okuno Y."/>
        </authorList>
    </citation>
    <scope>NUCLEOTIDE SEQUENCE</scope>
    <source>
        <strain evidence="1">OS11007/99</strain>
    </source>
</reference>
<name>Q8QW66_NORV</name>
<sequence length="85" mass="8973">FACMMSGDRLVVSDRAQRVRSQCVMEFHCEVHGTPDGSPSFIEILKSPTSTTLGANKSSATFCDNCGSAENLTIISIAAANTALC</sequence>